<evidence type="ECO:0000256" key="2">
    <source>
        <dbReference type="ARBA" id="ARBA00022475"/>
    </source>
</evidence>
<accession>A0ABR6YAQ4</accession>
<dbReference type="InterPro" id="IPR017871">
    <property type="entry name" value="ABC_transporter-like_CS"/>
</dbReference>
<dbReference type="PROSITE" id="PS50893">
    <property type="entry name" value="ABC_TRANSPORTER_2"/>
    <property type="match status" value="1"/>
</dbReference>
<dbReference type="InterPro" id="IPR015854">
    <property type="entry name" value="ABC_transpr_LolD-like"/>
</dbReference>
<comment type="caution">
    <text evidence="6">The sequence shown here is derived from an EMBL/GenBank/DDBJ whole genome shotgun (WGS) entry which is preliminary data.</text>
</comment>
<dbReference type="CDD" id="cd03255">
    <property type="entry name" value="ABC_MJ0796_LolCDE_FtsE"/>
    <property type="match status" value="1"/>
</dbReference>
<evidence type="ECO:0000313" key="6">
    <source>
        <dbReference type="EMBL" id="MBC3873718.1"/>
    </source>
</evidence>
<dbReference type="InterPro" id="IPR003593">
    <property type="entry name" value="AAA+_ATPase"/>
</dbReference>
<keyword evidence="1" id="KW-0813">Transport</keyword>
<evidence type="ECO:0000256" key="3">
    <source>
        <dbReference type="ARBA" id="ARBA00022741"/>
    </source>
</evidence>
<name>A0ABR6YAQ4_9BURK</name>
<dbReference type="Proteomes" id="UP000624279">
    <property type="component" value="Unassembled WGS sequence"/>
</dbReference>
<dbReference type="EMBL" id="JACOGA010000007">
    <property type="protein sequence ID" value="MBC3873718.1"/>
    <property type="molecule type" value="Genomic_DNA"/>
</dbReference>
<evidence type="ECO:0000256" key="4">
    <source>
        <dbReference type="ARBA" id="ARBA00022840"/>
    </source>
</evidence>
<keyword evidence="2" id="KW-0472">Membrane</keyword>
<evidence type="ECO:0000259" key="5">
    <source>
        <dbReference type="PROSITE" id="PS50893"/>
    </source>
</evidence>
<evidence type="ECO:0000256" key="1">
    <source>
        <dbReference type="ARBA" id="ARBA00022448"/>
    </source>
</evidence>
<feature type="domain" description="ABC transporter" evidence="5">
    <location>
        <begin position="2"/>
        <end position="230"/>
    </location>
</feature>
<dbReference type="RefSeq" id="WP_186941755.1">
    <property type="nucleotide sequence ID" value="NZ_JACOGA010000007.1"/>
</dbReference>
<keyword evidence="3" id="KW-0547">Nucleotide-binding</keyword>
<dbReference type="Gene3D" id="3.40.50.300">
    <property type="entry name" value="P-loop containing nucleotide triphosphate hydrolases"/>
    <property type="match status" value="1"/>
</dbReference>
<dbReference type="PROSITE" id="PS00211">
    <property type="entry name" value="ABC_TRANSPORTER_1"/>
    <property type="match status" value="1"/>
</dbReference>
<protein>
    <submittedName>
        <fullName evidence="6">ATP-binding cassette domain-containing protein</fullName>
    </submittedName>
</protein>
<dbReference type="PANTHER" id="PTHR24220:SF470">
    <property type="entry name" value="CELL DIVISION ATP-BINDING PROTEIN FTSE"/>
    <property type="match status" value="1"/>
</dbReference>
<proteinExistence type="predicted"/>
<reference evidence="6 7" key="1">
    <citation type="submission" date="2020-08" db="EMBL/GenBank/DDBJ databases">
        <title>Novel species isolated from subtropical streams in China.</title>
        <authorList>
            <person name="Lu H."/>
        </authorList>
    </citation>
    <scope>NUCLEOTIDE SEQUENCE [LARGE SCALE GENOMIC DNA]</scope>
    <source>
        <strain evidence="6 7">LX15W</strain>
    </source>
</reference>
<evidence type="ECO:0000313" key="7">
    <source>
        <dbReference type="Proteomes" id="UP000624279"/>
    </source>
</evidence>
<dbReference type="InterPro" id="IPR003439">
    <property type="entry name" value="ABC_transporter-like_ATP-bd"/>
</dbReference>
<dbReference type="InterPro" id="IPR027417">
    <property type="entry name" value="P-loop_NTPase"/>
</dbReference>
<dbReference type="Pfam" id="PF00005">
    <property type="entry name" value="ABC_tran"/>
    <property type="match status" value="1"/>
</dbReference>
<keyword evidence="4 6" id="KW-0067">ATP-binding</keyword>
<organism evidence="6 7">
    <name type="scientific">Undibacterium flavidum</name>
    <dbReference type="NCBI Taxonomy" id="2762297"/>
    <lineage>
        <taxon>Bacteria</taxon>
        <taxon>Pseudomonadati</taxon>
        <taxon>Pseudomonadota</taxon>
        <taxon>Betaproteobacteria</taxon>
        <taxon>Burkholderiales</taxon>
        <taxon>Oxalobacteraceae</taxon>
        <taxon>Undibacterium</taxon>
    </lineage>
</organism>
<gene>
    <name evidence="6" type="ORF">H8K55_08965</name>
</gene>
<dbReference type="PANTHER" id="PTHR24220">
    <property type="entry name" value="IMPORT ATP-BINDING PROTEIN"/>
    <property type="match status" value="1"/>
</dbReference>
<sequence length="232" mass="24857">MIEFQHVSKAYANDVYALRDVSLSIGDGELVFLAGPSGAGKSTLLRMIAGLEKPSSGTVMMNGQNISKLKAGSLPYLRRKLGLILQGQGLLLDRSVLANVMLPMIVVGESVSEAETRARAALDRLNMLDKANASPLALSGGEQQRVAIARAIVNRPQIILADEPSAYLDRDNTIIVINALKAFQRSGVTCIISSHDEQFLDQANRVIYLSKGEVKDSWTSSVSSTNSADIAA</sequence>
<dbReference type="GO" id="GO:0005524">
    <property type="term" value="F:ATP binding"/>
    <property type="evidence" value="ECO:0007669"/>
    <property type="project" value="UniProtKB-KW"/>
</dbReference>
<keyword evidence="7" id="KW-1185">Reference proteome</keyword>
<dbReference type="SUPFAM" id="SSF52540">
    <property type="entry name" value="P-loop containing nucleoside triphosphate hydrolases"/>
    <property type="match status" value="1"/>
</dbReference>
<dbReference type="SMART" id="SM00382">
    <property type="entry name" value="AAA"/>
    <property type="match status" value="1"/>
</dbReference>
<dbReference type="InterPro" id="IPR017911">
    <property type="entry name" value="MacB-like_ATP-bd"/>
</dbReference>
<keyword evidence="2" id="KW-1003">Cell membrane</keyword>